<accession>A0A830BJX4</accession>
<protein>
    <submittedName>
        <fullName evidence="2">ATP synthase subunit c chloroplastic</fullName>
    </submittedName>
</protein>
<sequence length="63" mass="6829">VNPLISAASVIAARLAVKLAYIRPRICQGTAAGRAVEGIVRQPKSEGKIRDTLLLSLDFIWKL</sequence>
<dbReference type="EMBL" id="BMAC01000125">
    <property type="protein sequence ID" value="GFP86492.1"/>
    <property type="molecule type" value="Genomic_DNA"/>
</dbReference>
<keyword evidence="3" id="KW-1185">Reference proteome</keyword>
<name>A0A830BJX4_9LAMI</name>
<dbReference type="InterPro" id="IPR038662">
    <property type="entry name" value="ATP_synth_F0_csu_sf"/>
</dbReference>
<evidence type="ECO:0000256" key="1">
    <source>
        <dbReference type="ARBA" id="ARBA00006704"/>
    </source>
</evidence>
<dbReference type="SUPFAM" id="SSF81333">
    <property type="entry name" value="F1F0 ATP synthase subunit C"/>
    <property type="match status" value="1"/>
</dbReference>
<dbReference type="AlphaFoldDB" id="A0A830BJX4"/>
<dbReference type="InterPro" id="IPR035921">
    <property type="entry name" value="F/V-ATP_Csub_sf"/>
</dbReference>
<dbReference type="Proteomes" id="UP000653305">
    <property type="component" value="Unassembled WGS sequence"/>
</dbReference>
<organism evidence="2 3">
    <name type="scientific">Phtheirospermum japonicum</name>
    <dbReference type="NCBI Taxonomy" id="374723"/>
    <lineage>
        <taxon>Eukaryota</taxon>
        <taxon>Viridiplantae</taxon>
        <taxon>Streptophyta</taxon>
        <taxon>Embryophyta</taxon>
        <taxon>Tracheophyta</taxon>
        <taxon>Spermatophyta</taxon>
        <taxon>Magnoliopsida</taxon>
        <taxon>eudicotyledons</taxon>
        <taxon>Gunneridae</taxon>
        <taxon>Pentapetalae</taxon>
        <taxon>asterids</taxon>
        <taxon>lamiids</taxon>
        <taxon>Lamiales</taxon>
        <taxon>Orobanchaceae</taxon>
        <taxon>Orobanchaceae incertae sedis</taxon>
        <taxon>Phtheirospermum</taxon>
    </lineage>
</organism>
<comment type="caution">
    <text evidence="2">The sequence shown here is derived from an EMBL/GenBank/DDBJ whole genome shotgun (WGS) entry which is preliminary data.</text>
</comment>
<dbReference type="OrthoDB" id="438052at2759"/>
<evidence type="ECO:0000313" key="3">
    <source>
        <dbReference type="Proteomes" id="UP000653305"/>
    </source>
</evidence>
<feature type="non-terminal residue" evidence="2">
    <location>
        <position position="1"/>
    </location>
</feature>
<gene>
    <name evidence="2" type="ORF">PHJA_000793000</name>
</gene>
<dbReference type="Gene3D" id="1.20.20.10">
    <property type="entry name" value="F1F0 ATP synthase subunit C"/>
    <property type="match status" value="1"/>
</dbReference>
<comment type="similarity">
    <text evidence="1">Belongs to the ATPase C chain family.</text>
</comment>
<proteinExistence type="inferred from homology"/>
<reference evidence="2" key="1">
    <citation type="submission" date="2020-07" db="EMBL/GenBank/DDBJ databases">
        <title>Ethylene signaling mediates host invasion by parasitic plants.</title>
        <authorList>
            <person name="Yoshida S."/>
        </authorList>
    </citation>
    <scope>NUCLEOTIDE SEQUENCE</scope>
    <source>
        <strain evidence="2">Okayama</strain>
    </source>
</reference>
<evidence type="ECO:0000313" key="2">
    <source>
        <dbReference type="EMBL" id="GFP86492.1"/>
    </source>
</evidence>